<evidence type="ECO:0000313" key="3">
    <source>
        <dbReference type="EMBL" id="KAK4798925.1"/>
    </source>
</evidence>
<name>A0AAN7MP63_TRANT</name>
<dbReference type="PANTHER" id="PTHR11802">
    <property type="entry name" value="SERINE PROTEASE FAMILY S10 SERINE CARBOXYPEPTIDASE"/>
    <property type="match status" value="1"/>
</dbReference>
<keyword evidence="4" id="KW-1185">Reference proteome</keyword>
<organism evidence="3 4">
    <name type="scientific">Trapa natans</name>
    <name type="common">Water chestnut</name>
    <dbReference type="NCBI Taxonomy" id="22666"/>
    <lineage>
        <taxon>Eukaryota</taxon>
        <taxon>Viridiplantae</taxon>
        <taxon>Streptophyta</taxon>
        <taxon>Embryophyta</taxon>
        <taxon>Tracheophyta</taxon>
        <taxon>Spermatophyta</taxon>
        <taxon>Magnoliopsida</taxon>
        <taxon>eudicotyledons</taxon>
        <taxon>Gunneridae</taxon>
        <taxon>Pentapetalae</taxon>
        <taxon>rosids</taxon>
        <taxon>malvids</taxon>
        <taxon>Myrtales</taxon>
        <taxon>Lythraceae</taxon>
        <taxon>Trapa</taxon>
    </lineage>
</organism>
<feature type="signal peptide" evidence="2">
    <location>
        <begin position="1"/>
        <end position="34"/>
    </location>
</feature>
<proteinExistence type="inferred from homology"/>
<keyword evidence="2" id="KW-0732">Signal</keyword>
<dbReference type="Proteomes" id="UP001346149">
    <property type="component" value="Unassembled WGS sequence"/>
</dbReference>
<evidence type="ECO:0008006" key="5">
    <source>
        <dbReference type="Google" id="ProtNLM"/>
    </source>
</evidence>
<dbReference type="Gene3D" id="3.40.50.1820">
    <property type="entry name" value="alpha/beta hydrolase"/>
    <property type="match status" value="1"/>
</dbReference>
<dbReference type="AlphaFoldDB" id="A0AAN7MP63"/>
<sequence length="161" mass="18149">MAWFRVTLQVPTAIPTTLWLMLLLISSSYTDVECLQPQSPSIIKRLPGFSGDLPFYLETGYIGVGGLEKVQLFYYFIESERSPKDDALFLWLTGGPGCSAFSGLVYEIGQHQPFKCLAKESYPAGTLIHVTHRHPMSTVMSNYFVCLTFCYSLTPHEYSDE</sequence>
<dbReference type="GO" id="GO:0016747">
    <property type="term" value="F:acyltransferase activity, transferring groups other than amino-acyl groups"/>
    <property type="evidence" value="ECO:0007669"/>
    <property type="project" value="TreeGrafter"/>
</dbReference>
<dbReference type="GO" id="GO:0019748">
    <property type="term" value="P:secondary metabolic process"/>
    <property type="evidence" value="ECO:0007669"/>
    <property type="project" value="TreeGrafter"/>
</dbReference>
<protein>
    <recommendedName>
        <fullName evidence="5">Serine carboxypeptidase</fullName>
    </recommendedName>
</protein>
<feature type="chain" id="PRO_5042873174" description="Serine carboxypeptidase" evidence="2">
    <location>
        <begin position="35"/>
        <end position="161"/>
    </location>
</feature>
<dbReference type="SUPFAM" id="SSF53474">
    <property type="entry name" value="alpha/beta-Hydrolases"/>
    <property type="match status" value="1"/>
</dbReference>
<gene>
    <name evidence="3" type="ORF">SAY86_024290</name>
</gene>
<dbReference type="Pfam" id="PF00450">
    <property type="entry name" value="Peptidase_S10"/>
    <property type="match status" value="1"/>
</dbReference>
<accession>A0AAN7MP63</accession>
<evidence type="ECO:0000313" key="4">
    <source>
        <dbReference type="Proteomes" id="UP001346149"/>
    </source>
</evidence>
<dbReference type="GO" id="GO:0006508">
    <property type="term" value="P:proteolysis"/>
    <property type="evidence" value="ECO:0007669"/>
    <property type="project" value="InterPro"/>
</dbReference>
<reference evidence="3 4" key="1">
    <citation type="journal article" date="2023" name="Hortic Res">
        <title>Pangenome of water caltrop reveals structural variations and asymmetric subgenome divergence after allopolyploidization.</title>
        <authorList>
            <person name="Zhang X."/>
            <person name="Chen Y."/>
            <person name="Wang L."/>
            <person name="Yuan Y."/>
            <person name="Fang M."/>
            <person name="Shi L."/>
            <person name="Lu R."/>
            <person name="Comes H.P."/>
            <person name="Ma Y."/>
            <person name="Chen Y."/>
            <person name="Huang G."/>
            <person name="Zhou Y."/>
            <person name="Zheng Z."/>
            <person name="Qiu Y."/>
        </authorList>
    </citation>
    <scope>NUCLEOTIDE SEQUENCE [LARGE SCALE GENOMIC DNA]</scope>
    <source>
        <strain evidence="3">F231</strain>
    </source>
</reference>
<evidence type="ECO:0000256" key="2">
    <source>
        <dbReference type="SAM" id="SignalP"/>
    </source>
</evidence>
<evidence type="ECO:0000256" key="1">
    <source>
        <dbReference type="ARBA" id="ARBA00009431"/>
    </source>
</evidence>
<dbReference type="InterPro" id="IPR029058">
    <property type="entry name" value="AB_hydrolase_fold"/>
</dbReference>
<dbReference type="InterPro" id="IPR001563">
    <property type="entry name" value="Peptidase_S10"/>
</dbReference>
<comment type="similarity">
    <text evidence="1">Belongs to the peptidase S10 family.</text>
</comment>
<dbReference type="PANTHER" id="PTHR11802:SF224">
    <property type="entry name" value="SERINE CARBOXYPEPTIDASE-LIKE 7 ISOFORM X1"/>
    <property type="match status" value="1"/>
</dbReference>
<comment type="caution">
    <text evidence="3">The sequence shown here is derived from an EMBL/GenBank/DDBJ whole genome shotgun (WGS) entry which is preliminary data.</text>
</comment>
<dbReference type="EMBL" id="JAXQNO010000004">
    <property type="protein sequence ID" value="KAK4798925.1"/>
    <property type="molecule type" value="Genomic_DNA"/>
</dbReference>
<dbReference type="GO" id="GO:0004185">
    <property type="term" value="F:serine-type carboxypeptidase activity"/>
    <property type="evidence" value="ECO:0007669"/>
    <property type="project" value="InterPro"/>
</dbReference>